<dbReference type="EMBL" id="QRDH01000017">
    <property type="protein sequence ID" value="RDU39102.1"/>
    <property type="molecule type" value="Genomic_DNA"/>
</dbReference>
<dbReference type="PANTHER" id="PTHR35401">
    <property type="entry name" value="COPG FAMILY HELIX-TURN-HELIX PROTEIN-RELATED-RELATED"/>
    <property type="match status" value="1"/>
</dbReference>
<dbReference type="Proteomes" id="UP000256431">
    <property type="component" value="Unassembled WGS sequence"/>
</dbReference>
<keyword evidence="1" id="KW-1277">Toxin-antitoxin system</keyword>
<dbReference type="Pfam" id="PF08681">
    <property type="entry name" value="TacA1"/>
    <property type="match status" value="1"/>
</dbReference>
<evidence type="ECO:0000256" key="2">
    <source>
        <dbReference type="ARBA" id="ARBA00049988"/>
    </source>
</evidence>
<evidence type="ECO:0000256" key="1">
    <source>
        <dbReference type="ARBA" id="ARBA00022649"/>
    </source>
</evidence>
<dbReference type="InterPro" id="IPR014795">
    <property type="entry name" value="TacA_1-like"/>
</dbReference>
<evidence type="ECO:0000313" key="4">
    <source>
        <dbReference type="Proteomes" id="UP000256431"/>
    </source>
</evidence>
<dbReference type="SUPFAM" id="SSF47598">
    <property type="entry name" value="Ribbon-helix-helix"/>
    <property type="match status" value="1"/>
</dbReference>
<dbReference type="GO" id="GO:0006355">
    <property type="term" value="P:regulation of DNA-templated transcription"/>
    <property type="evidence" value="ECO:0007669"/>
    <property type="project" value="InterPro"/>
</dbReference>
<accession>A0A3D8GXJ0</accession>
<sequence>MTKLGNGSADPRLVARVSPEIQKHIAQAAELSGVTLSQFVIESSMDRADKVIEQMTRIKVTVETGNRMLSLMDQRPRKPKSSKLIQDALDYRETIDASETYTDSEEA</sequence>
<dbReference type="AlphaFoldDB" id="A0A3D8GXJ0"/>
<comment type="caution">
    <text evidence="3">The sequence shown here is derived from an EMBL/GenBank/DDBJ whole genome shotgun (WGS) entry which is preliminary data.</text>
</comment>
<name>A0A3D8GXJ0_9GAMM</name>
<reference evidence="3 4" key="1">
    <citation type="submission" date="2018-08" db="EMBL/GenBank/DDBJ databases">
        <title>Genome sequence of Marinobacter flavimaris KCTC 12185.</title>
        <authorList>
            <person name="Chun J."/>
            <person name="Kim B.-Y."/>
            <person name="Choi S.-B."/>
            <person name="Kwak M.-J."/>
        </authorList>
    </citation>
    <scope>NUCLEOTIDE SEQUENCE [LARGE SCALE GENOMIC DNA]</scope>
    <source>
        <strain evidence="3 4">KCTC 12185</strain>
    </source>
</reference>
<proteinExistence type="inferred from homology"/>
<evidence type="ECO:0000313" key="3">
    <source>
        <dbReference type="EMBL" id="RDU39102.1"/>
    </source>
</evidence>
<comment type="similarity">
    <text evidence="2">Belongs to the TacA antitoxin family.</text>
</comment>
<gene>
    <name evidence="3" type="ORF">DXI23_20010</name>
</gene>
<dbReference type="Gene3D" id="1.20.5.780">
    <property type="entry name" value="Single helix bin"/>
    <property type="match status" value="1"/>
</dbReference>
<dbReference type="RefSeq" id="WP_104272348.1">
    <property type="nucleotide sequence ID" value="NZ_PSSW01000018.1"/>
</dbReference>
<dbReference type="InterPro" id="IPR010985">
    <property type="entry name" value="Ribbon_hlx_hlx"/>
</dbReference>
<dbReference type="PANTHER" id="PTHR35401:SF2">
    <property type="entry name" value="ABC-TYPE TRANSPORT SYSTEM"/>
    <property type="match status" value="1"/>
</dbReference>
<keyword evidence="4" id="KW-1185">Reference proteome</keyword>
<organism evidence="3 4">
    <name type="scientific">Marinobacter flavimaris</name>
    <dbReference type="NCBI Taxonomy" id="262076"/>
    <lineage>
        <taxon>Bacteria</taxon>
        <taxon>Pseudomonadati</taxon>
        <taxon>Pseudomonadota</taxon>
        <taxon>Gammaproteobacteria</taxon>
        <taxon>Pseudomonadales</taxon>
        <taxon>Marinobacteraceae</taxon>
        <taxon>Marinobacter</taxon>
    </lineage>
</organism>
<protein>
    <submittedName>
        <fullName evidence="3">DUF1778 domain-containing protein</fullName>
    </submittedName>
</protein>